<reference evidence="5 6" key="1">
    <citation type="submission" date="2019-02" db="EMBL/GenBank/DDBJ databases">
        <title>Deep-cultivation of Planctomycetes and their phenomic and genomic characterization uncovers novel biology.</title>
        <authorList>
            <person name="Wiegand S."/>
            <person name="Jogler M."/>
            <person name="Boedeker C."/>
            <person name="Pinto D."/>
            <person name="Vollmers J."/>
            <person name="Rivas-Marin E."/>
            <person name="Kohn T."/>
            <person name="Peeters S.H."/>
            <person name="Heuer A."/>
            <person name="Rast P."/>
            <person name="Oberbeckmann S."/>
            <person name="Bunk B."/>
            <person name="Jeske O."/>
            <person name="Meyerdierks A."/>
            <person name="Storesund J.E."/>
            <person name="Kallscheuer N."/>
            <person name="Luecker S."/>
            <person name="Lage O.M."/>
            <person name="Pohl T."/>
            <person name="Merkel B.J."/>
            <person name="Hornburger P."/>
            <person name="Mueller R.-W."/>
            <person name="Bruemmer F."/>
            <person name="Labrenz M."/>
            <person name="Spormann A.M."/>
            <person name="Op den Camp H."/>
            <person name="Overmann J."/>
            <person name="Amann R."/>
            <person name="Jetten M.S.M."/>
            <person name="Mascher T."/>
            <person name="Medema M.H."/>
            <person name="Devos D.P."/>
            <person name="Kaster A.-K."/>
            <person name="Ovreas L."/>
            <person name="Rohde M."/>
            <person name="Galperin M.Y."/>
            <person name="Jogler C."/>
        </authorList>
    </citation>
    <scope>NUCLEOTIDE SEQUENCE [LARGE SCALE GENOMIC DNA]</scope>
    <source>
        <strain evidence="5 6">Pla85_3_4</strain>
    </source>
</reference>
<protein>
    <submittedName>
        <fullName evidence="5">Acyltransferase</fullName>
    </submittedName>
</protein>
<dbReference type="SMART" id="SM00563">
    <property type="entry name" value="PlsC"/>
    <property type="match status" value="1"/>
</dbReference>
<organism evidence="5 6">
    <name type="scientific">Lignipirellula cremea</name>
    <dbReference type="NCBI Taxonomy" id="2528010"/>
    <lineage>
        <taxon>Bacteria</taxon>
        <taxon>Pseudomonadati</taxon>
        <taxon>Planctomycetota</taxon>
        <taxon>Planctomycetia</taxon>
        <taxon>Pirellulales</taxon>
        <taxon>Pirellulaceae</taxon>
        <taxon>Lignipirellula</taxon>
    </lineage>
</organism>
<dbReference type="RefSeq" id="WP_197443140.1">
    <property type="nucleotide sequence ID" value="NZ_CP036433.1"/>
</dbReference>
<dbReference type="PANTHER" id="PTHR10434">
    <property type="entry name" value="1-ACYL-SN-GLYCEROL-3-PHOSPHATE ACYLTRANSFERASE"/>
    <property type="match status" value="1"/>
</dbReference>
<dbReference type="EMBL" id="CP036433">
    <property type="protein sequence ID" value="QDU94160.1"/>
    <property type="molecule type" value="Genomic_DNA"/>
</dbReference>
<feature type="domain" description="Phospholipid/glycerol acyltransferase" evidence="4">
    <location>
        <begin position="60"/>
        <end position="185"/>
    </location>
</feature>
<evidence type="ECO:0000256" key="1">
    <source>
        <dbReference type="ARBA" id="ARBA00005189"/>
    </source>
</evidence>
<dbReference type="Proteomes" id="UP000317648">
    <property type="component" value="Chromosome"/>
</dbReference>
<comment type="pathway">
    <text evidence="1">Lipid metabolism.</text>
</comment>
<dbReference type="PANTHER" id="PTHR10434:SF40">
    <property type="entry name" value="1-ACYL-SN-GLYCEROL-3-PHOSPHATE ACYLTRANSFERASE"/>
    <property type="match status" value="1"/>
</dbReference>
<evidence type="ECO:0000259" key="4">
    <source>
        <dbReference type="SMART" id="SM00563"/>
    </source>
</evidence>
<dbReference type="GO" id="GO:0006654">
    <property type="term" value="P:phosphatidic acid biosynthetic process"/>
    <property type="evidence" value="ECO:0007669"/>
    <property type="project" value="TreeGrafter"/>
</dbReference>
<keyword evidence="2 5" id="KW-0808">Transferase</keyword>
<evidence type="ECO:0000313" key="6">
    <source>
        <dbReference type="Proteomes" id="UP000317648"/>
    </source>
</evidence>
<gene>
    <name evidence="5" type="ORF">Pla8534_19480</name>
</gene>
<dbReference type="SUPFAM" id="SSF69593">
    <property type="entry name" value="Glycerol-3-phosphate (1)-acyltransferase"/>
    <property type="match status" value="1"/>
</dbReference>
<dbReference type="InterPro" id="IPR002123">
    <property type="entry name" value="Plipid/glycerol_acylTrfase"/>
</dbReference>
<name>A0A518DQN9_9BACT</name>
<keyword evidence="3 5" id="KW-0012">Acyltransferase</keyword>
<evidence type="ECO:0000313" key="5">
    <source>
        <dbReference type="EMBL" id="QDU94160.1"/>
    </source>
</evidence>
<dbReference type="AlphaFoldDB" id="A0A518DQN9"/>
<dbReference type="KEGG" id="lcre:Pla8534_19480"/>
<dbReference type="CDD" id="cd07989">
    <property type="entry name" value="LPLAT_AGPAT-like"/>
    <property type="match status" value="1"/>
</dbReference>
<evidence type="ECO:0000256" key="2">
    <source>
        <dbReference type="ARBA" id="ARBA00022679"/>
    </source>
</evidence>
<proteinExistence type="predicted"/>
<sequence length="415" mass="47936">MNRQPYGLPPKWWPPQMSQLWVRWTRRYRWSQLRRSQRIVKIDVQGGEHLTAALQSGAGVMITPNHSAHYDSAALYIAADRLNTPLYFMTAWQVFAMSSSFERLAMQRLGCFSIDRESNDRQAFKTAIDLLQHAGPPLVVFPEGDIYHVTDRVTPFREGAAAMALHAAKKAEREIAVVPCAIKFWYVNDPSTELFSLLDLLEERMFLRPLHRVSLTDRIHRIAEATLALKELDYLGRTASGRVRDRIGHLTEAILQQLEQRHELKPGQGNTPERAKALRQLIIRKADDMRKENPSKNGDAPPAMQQEFRRLESDMDDVFFIMQLYSYPGDYLVEIPTLERLAETLDKFEEDILQRDLPRVRGQRRVQIRFGPPLTIEKERKGRDQVAQLTHQMEAQVQALIDQINAEEGLKPHVR</sequence>
<dbReference type="Pfam" id="PF01553">
    <property type="entry name" value="Acyltransferase"/>
    <property type="match status" value="1"/>
</dbReference>
<accession>A0A518DQN9</accession>
<evidence type="ECO:0000256" key="3">
    <source>
        <dbReference type="ARBA" id="ARBA00023315"/>
    </source>
</evidence>
<keyword evidence="6" id="KW-1185">Reference proteome</keyword>
<dbReference type="GO" id="GO:0003841">
    <property type="term" value="F:1-acylglycerol-3-phosphate O-acyltransferase activity"/>
    <property type="evidence" value="ECO:0007669"/>
    <property type="project" value="TreeGrafter"/>
</dbReference>